<evidence type="ECO:0000256" key="1">
    <source>
        <dbReference type="SAM" id="Coils"/>
    </source>
</evidence>
<feature type="coiled-coil region" evidence="1">
    <location>
        <begin position="621"/>
        <end position="648"/>
    </location>
</feature>
<name>A0A841BMB0_9ACTN</name>
<comment type="caution">
    <text evidence="2">The sequence shown here is derived from an EMBL/GenBank/DDBJ whole genome shotgun (WGS) entry which is preliminary data.</text>
</comment>
<reference evidence="2 3" key="1">
    <citation type="submission" date="2020-08" db="EMBL/GenBank/DDBJ databases">
        <title>Sequencing the genomes of 1000 actinobacteria strains.</title>
        <authorList>
            <person name="Klenk H.-P."/>
        </authorList>
    </citation>
    <scope>NUCLEOTIDE SEQUENCE [LARGE SCALE GENOMIC DNA]</scope>
    <source>
        <strain evidence="2 3">DSM 45362</strain>
    </source>
</reference>
<gene>
    <name evidence="2" type="ORF">F4553_001765</name>
</gene>
<sequence length="870" mass="95013">MEKPPQHPETRSTFSCVYAPRATADPADQSPPKGVAVLEQQVLVKQFMLATVFADPATAAAVIDHVRQSPHDAPELARAVTAMHAGDVRTVSSALASVPIERVAAFADAALTAERDLIAAGTVAVAGLLPGTVPTAVTVDHPSLADAAAAAAAKIAHLPGLAQPTAAAPVIKPSSAVPVATPIAVELAKQINPAVRYLQATGVVETVDGTATTLPVALAPGWSQYLDARQRRVVERRQALDALRGAARQDRIGFLYLERLDFAPMRYLRGDLVHSVTLLPGETVRLQHREWSRTEKEFASLVATTTETEREEALAEKSELAHSSTTQQTHQIALSAAVSAGSNFGVFNVQANAGFTFSDQKTRTETESEKHQRELTKRAASRAKQEHKVTFRSVSQWETEEISSRELTNTATEAIRWDFHRMVREWRVGLYRYGARMAYDLTIPEPGSYLLRVYRELADLRVRMEAPAPVLTPSAGLTTAGAARQAAALGVTVDAAPEPQQVASSRTVTYAGRKVGGSATVDLPIPEGYRLVRESVSVEGAEATRRDAPEQPRRITSRIDPKRGENTNLIGDGAFTGTYPWIFGYEWFNDTEDGATLTLHVRATVTPLAPTTEVWRSRTHAILAEAQATRHQQQVDAARQRHDALLDQLAAVDTLQLRQLEREEVIKGALRWMLGPTFNFYPPSLPHSQQGAAGDLDDPRVDEVIRGIYSGDRGTVSDDATWQATLGHGQLITFLHTAIEWENVNFVLYPYFWTDHERWDFKQRLTHADSDHLQFLRSGAARIVLTIRPGFEESWLHFVDTGQLPGSDLRGSAYQAIADQVRAAADTYAAYRPSANEPTGELIAQWTEWTPTGALDVARGEPLAVAGADE</sequence>
<protein>
    <submittedName>
        <fullName evidence="2">Uncharacterized protein</fullName>
    </submittedName>
</protein>
<evidence type="ECO:0000313" key="2">
    <source>
        <dbReference type="EMBL" id="MBB5868386.1"/>
    </source>
</evidence>
<keyword evidence="1" id="KW-0175">Coiled coil</keyword>
<accession>A0A841BMB0</accession>
<dbReference type="Proteomes" id="UP000587527">
    <property type="component" value="Unassembled WGS sequence"/>
</dbReference>
<dbReference type="EMBL" id="JACHMN010000002">
    <property type="protein sequence ID" value="MBB5868386.1"/>
    <property type="molecule type" value="Genomic_DNA"/>
</dbReference>
<organism evidence="2 3">
    <name type="scientific">Allocatelliglobosispora scoriae</name>
    <dbReference type="NCBI Taxonomy" id="643052"/>
    <lineage>
        <taxon>Bacteria</taxon>
        <taxon>Bacillati</taxon>
        <taxon>Actinomycetota</taxon>
        <taxon>Actinomycetes</taxon>
        <taxon>Micromonosporales</taxon>
        <taxon>Micromonosporaceae</taxon>
        <taxon>Allocatelliglobosispora</taxon>
    </lineage>
</organism>
<dbReference type="AlphaFoldDB" id="A0A841BMB0"/>
<evidence type="ECO:0000313" key="3">
    <source>
        <dbReference type="Proteomes" id="UP000587527"/>
    </source>
</evidence>
<keyword evidence="3" id="KW-1185">Reference proteome</keyword>
<dbReference type="RefSeq" id="WP_184834283.1">
    <property type="nucleotide sequence ID" value="NZ_JACHMN010000002.1"/>
</dbReference>
<proteinExistence type="predicted"/>